<dbReference type="InParanoid" id="D7FMC0"/>
<protein>
    <submittedName>
        <fullName evidence="3">Uncharacterized protein</fullName>
    </submittedName>
</protein>
<feature type="transmembrane region" description="Helical" evidence="2">
    <location>
        <begin position="220"/>
        <end position="243"/>
    </location>
</feature>
<feature type="compositionally biased region" description="Low complexity" evidence="1">
    <location>
        <begin position="65"/>
        <end position="83"/>
    </location>
</feature>
<organism evidence="3 4">
    <name type="scientific">Ectocarpus siliculosus</name>
    <name type="common">Brown alga</name>
    <name type="synonym">Conferva siliculosa</name>
    <dbReference type="NCBI Taxonomy" id="2880"/>
    <lineage>
        <taxon>Eukaryota</taxon>
        <taxon>Sar</taxon>
        <taxon>Stramenopiles</taxon>
        <taxon>Ochrophyta</taxon>
        <taxon>PX clade</taxon>
        <taxon>Phaeophyceae</taxon>
        <taxon>Ectocarpales</taxon>
        <taxon>Ectocarpaceae</taxon>
        <taxon>Ectocarpus</taxon>
    </lineage>
</organism>
<feature type="transmembrane region" description="Helical" evidence="2">
    <location>
        <begin position="293"/>
        <end position="313"/>
    </location>
</feature>
<evidence type="ECO:0000256" key="1">
    <source>
        <dbReference type="SAM" id="MobiDB-lite"/>
    </source>
</evidence>
<reference evidence="3 4" key="1">
    <citation type="journal article" date="2010" name="Nature">
        <title>The Ectocarpus genome and the independent evolution of multicellularity in brown algae.</title>
        <authorList>
            <person name="Cock J.M."/>
            <person name="Sterck L."/>
            <person name="Rouze P."/>
            <person name="Scornet D."/>
            <person name="Allen A.E."/>
            <person name="Amoutzias G."/>
            <person name="Anthouard V."/>
            <person name="Artiguenave F."/>
            <person name="Aury J.M."/>
            <person name="Badger J.H."/>
            <person name="Beszteri B."/>
            <person name="Billiau K."/>
            <person name="Bonnet E."/>
            <person name="Bothwell J.H."/>
            <person name="Bowler C."/>
            <person name="Boyen C."/>
            <person name="Brownlee C."/>
            <person name="Carrano C.J."/>
            <person name="Charrier B."/>
            <person name="Cho G.Y."/>
            <person name="Coelho S.M."/>
            <person name="Collen J."/>
            <person name="Corre E."/>
            <person name="Da Silva C."/>
            <person name="Delage L."/>
            <person name="Delaroque N."/>
            <person name="Dittami S.M."/>
            <person name="Doulbeau S."/>
            <person name="Elias M."/>
            <person name="Farnham G."/>
            <person name="Gachon C.M."/>
            <person name="Gschloessl B."/>
            <person name="Heesch S."/>
            <person name="Jabbari K."/>
            <person name="Jubin C."/>
            <person name="Kawai H."/>
            <person name="Kimura K."/>
            <person name="Kloareg B."/>
            <person name="Kupper F.C."/>
            <person name="Lang D."/>
            <person name="Le Bail A."/>
            <person name="Leblanc C."/>
            <person name="Lerouge P."/>
            <person name="Lohr M."/>
            <person name="Lopez P.J."/>
            <person name="Martens C."/>
            <person name="Maumus F."/>
            <person name="Michel G."/>
            <person name="Miranda-Saavedra D."/>
            <person name="Morales J."/>
            <person name="Moreau H."/>
            <person name="Motomura T."/>
            <person name="Nagasato C."/>
            <person name="Napoli C.A."/>
            <person name="Nelson D.R."/>
            <person name="Nyvall-Collen P."/>
            <person name="Peters A.F."/>
            <person name="Pommier C."/>
            <person name="Potin P."/>
            <person name="Poulain J."/>
            <person name="Quesneville H."/>
            <person name="Read B."/>
            <person name="Rensing S.A."/>
            <person name="Ritter A."/>
            <person name="Rousvoal S."/>
            <person name="Samanta M."/>
            <person name="Samson G."/>
            <person name="Schroeder D.C."/>
            <person name="Segurens B."/>
            <person name="Strittmatter M."/>
            <person name="Tonon T."/>
            <person name="Tregear J.W."/>
            <person name="Valentin K."/>
            <person name="von Dassow P."/>
            <person name="Yamagishi T."/>
            <person name="Van de Peer Y."/>
            <person name="Wincker P."/>
        </authorList>
    </citation>
    <scope>NUCLEOTIDE SEQUENCE [LARGE SCALE GENOMIC DNA]</scope>
    <source>
        <strain evidence="4">Ec32 / CCAP1310/4</strain>
    </source>
</reference>
<dbReference type="AlphaFoldDB" id="D7FMC0"/>
<feature type="transmembrane region" description="Helical" evidence="2">
    <location>
        <begin position="189"/>
        <end position="208"/>
    </location>
</feature>
<keyword evidence="2" id="KW-0472">Membrane</keyword>
<evidence type="ECO:0000313" key="3">
    <source>
        <dbReference type="EMBL" id="CBJ29938.1"/>
    </source>
</evidence>
<gene>
    <name evidence="3" type="ORF">Esi_0166_0043</name>
</gene>
<sequence>MSVAPVATVSPVFSDEPPTAVILANEPVPAEGGGWISATSSPGGAAGASAVVVEEHAADVESGTRRPIPTRAAAAPAAGGPTADDVEKSCGLTSRRWHQLFALGIGLLEAAFSLNNAIAEDAFKIEDAASFVFSASAVQESVGLAVMLLLSLCRARVGEQDAVMEEFGSPLAILVNGVRQTDRSLTKTGHFGAMCQAAVVAVTGLVLLQKVDARGFVILFYALLVLFCGFCLVTNTVFCAGYFRNLVVVSRLDSALDPDNPAVGLTYALIALPLGVDVAEILFLFLGGQSWNATILALLDVGVTAMVVFPFGYKRFMTAFPEAARRLGLDSGRACDHYYCCCNLETLLYVVFV</sequence>
<evidence type="ECO:0000256" key="2">
    <source>
        <dbReference type="SAM" id="Phobius"/>
    </source>
</evidence>
<keyword evidence="2" id="KW-0812">Transmembrane</keyword>
<dbReference type="Proteomes" id="UP000002630">
    <property type="component" value="Unassembled WGS sequence"/>
</dbReference>
<dbReference type="OrthoDB" id="10328820at2759"/>
<dbReference type="EMBL" id="FN649760">
    <property type="protein sequence ID" value="CBJ29938.1"/>
    <property type="molecule type" value="Genomic_DNA"/>
</dbReference>
<proteinExistence type="predicted"/>
<accession>D7FMC0</accession>
<evidence type="ECO:0000313" key="4">
    <source>
        <dbReference type="Proteomes" id="UP000002630"/>
    </source>
</evidence>
<feature type="region of interest" description="Disordered" evidence="1">
    <location>
        <begin position="59"/>
        <end position="86"/>
    </location>
</feature>
<keyword evidence="2" id="KW-1133">Transmembrane helix</keyword>
<name>D7FMC0_ECTSI</name>
<keyword evidence="4" id="KW-1185">Reference proteome</keyword>
<feature type="transmembrane region" description="Helical" evidence="2">
    <location>
        <begin position="263"/>
        <end position="286"/>
    </location>
</feature>